<dbReference type="InterPro" id="IPR040415">
    <property type="entry name" value="SETD9"/>
</dbReference>
<dbReference type="CDD" id="cd10537">
    <property type="entry name" value="SET_SETD9"/>
    <property type="match status" value="1"/>
</dbReference>
<dbReference type="PANTHER" id="PTHR33524:SF2">
    <property type="entry name" value="SET DOMAIN-CONTAINING PROTEIN 9"/>
    <property type="match status" value="1"/>
</dbReference>
<dbReference type="InterPro" id="IPR046341">
    <property type="entry name" value="SET_dom_sf"/>
</dbReference>
<sequence>MNSELRYHDTTWSPADFLCVYVCFYMFNGTKRHVESPQSDKLIPDSFIREDLLRFCESLYRYETAKETTFRNGEDFCKTTSFLSRNPFSTNADIHLDSLALSHEILGFTLERKSSSLSEAGGGIFVTKGSIPANTFVCLYPGTIYRVHDPLFFQSLKNQFIFRCADQIHIDGNDRGLSKLIFKSCTHRDRRFPYWTADATWMSTWPVNPLAVGQYVNNQTPEFPANVAYQEFDISSDFPIHLSRYLPYVEYSGGLNLYNSVNRLLRGVALVSLRSIHAGEELFSTYFTVIEAPQQ</sequence>
<dbReference type="InterPro" id="IPR001214">
    <property type="entry name" value="SET_dom"/>
</dbReference>
<dbReference type="AlphaFoldDB" id="A0A0L8HUX0"/>
<accession>A0A0L8HUX0</accession>
<gene>
    <name evidence="2" type="ORF">OCBIM_22006214mg</name>
</gene>
<reference evidence="2" key="1">
    <citation type="submission" date="2015-07" db="EMBL/GenBank/DDBJ databases">
        <title>MeaNS - Measles Nucleotide Surveillance Program.</title>
        <authorList>
            <person name="Tran T."/>
            <person name="Druce J."/>
        </authorList>
    </citation>
    <scope>NUCLEOTIDE SEQUENCE</scope>
    <source>
        <strain evidence="2">UCB-OBI-ISO-001</strain>
        <tissue evidence="2">Gonad</tissue>
    </source>
</reference>
<protein>
    <recommendedName>
        <fullName evidence="1">SET domain-containing protein</fullName>
    </recommendedName>
</protein>
<name>A0A0L8HUX0_OCTBM</name>
<dbReference type="PROSITE" id="PS50280">
    <property type="entry name" value="SET"/>
    <property type="match status" value="1"/>
</dbReference>
<proteinExistence type="predicted"/>
<dbReference type="PANTHER" id="PTHR33524">
    <property type="entry name" value="C5ORF35"/>
    <property type="match status" value="1"/>
</dbReference>
<organism evidence="2">
    <name type="scientific">Octopus bimaculoides</name>
    <name type="common">California two-spotted octopus</name>
    <dbReference type="NCBI Taxonomy" id="37653"/>
    <lineage>
        <taxon>Eukaryota</taxon>
        <taxon>Metazoa</taxon>
        <taxon>Spiralia</taxon>
        <taxon>Lophotrochozoa</taxon>
        <taxon>Mollusca</taxon>
        <taxon>Cephalopoda</taxon>
        <taxon>Coleoidea</taxon>
        <taxon>Octopodiformes</taxon>
        <taxon>Octopoda</taxon>
        <taxon>Incirrata</taxon>
        <taxon>Octopodidae</taxon>
        <taxon>Octopus</taxon>
    </lineage>
</organism>
<dbReference type="EMBL" id="KQ417304">
    <property type="protein sequence ID" value="KOF92585.1"/>
    <property type="molecule type" value="Genomic_DNA"/>
</dbReference>
<dbReference type="Gene3D" id="2.170.270.10">
    <property type="entry name" value="SET domain"/>
    <property type="match status" value="1"/>
</dbReference>
<feature type="domain" description="SET" evidence="1">
    <location>
        <begin position="108"/>
        <end position="287"/>
    </location>
</feature>
<dbReference type="SUPFAM" id="SSF82199">
    <property type="entry name" value="SET domain"/>
    <property type="match status" value="1"/>
</dbReference>
<dbReference type="OrthoDB" id="442460at2759"/>
<evidence type="ECO:0000313" key="2">
    <source>
        <dbReference type="EMBL" id="KOF92585.1"/>
    </source>
</evidence>
<evidence type="ECO:0000259" key="1">
    <source>
        <dbReference type="PROSITE" id="PS50280"/>
    </source>
</evidence>